<dbReference type="GO" id="GO:0046872">
    <property type="term" value="F:metal ion binding"/>
    <property type="evidence" value="ECO:0007669"/>
    <property type="project" value="UniProtKB-KW"/>
</dbReference>
<feature type="transmembrane region" description="Helical" evidence="19">
    <location>
        <begin position="74"/>
        <end position="92"/>
    </location>
</feature>
<evidence type="ECO:0000256" key="18">
    <source>
        <dbReference type="ARBA" id="ARBA00045078"/>
    </source>
</evidence>
<feature type="transmembrane region" description="Helical" evidence="19">
    <location>
        <begin position="20"/>
        <end position="42"/>
    </location>
</feature>
<evidence type="ECO:0000256" key="9">
    <source>
        <dbReference type="ARBA" id="ARBA00022692"/>
    </source>
</evidence>
<dbReference type="PANTHER" id="PTHR10571:SF0">
    <property type="entry name" value="UDP-N-ACETYLGLUCOSAMINE--DOLICHYL-PHOSPHATE N-ACETYLGLUCOSAMINEPHOSPHOTRANSFERASE"/>
    <property type="match status" value="1"/>
</dbReference>
<dbReference type="InterPro" id="IPR033895">
    <property type="entry name" value="GPT"/>
</dbReference>
<evidence type="ECO:0000256" key="10">
    <source>
        <dbReference type="ARBA" id="ARBA00022723"/>
    </source>
</evidence>
<name>A0A8W7PEC9_ANOCL</name>
<evidence type="ECO:0000256" key="1">
    <source>
        <dbReference type="ARBA" id="ARBA00001946"/>
    </source>
</evidence>
<evidence type="ECO:0000256" key="6">
    <source>
        <dbReference type="ARBA" id="ARBA00017659"/>
    </source>
</evidence>
<feature type="transmembrane region" description="Helical" evidence="19">
    <location>
        <begin position="112"/>
        <end position="131"/>
    </location>
</feature>
<protein>
    <recommendedName>
        <fullName evidence="6">UDP-N-acetylglucosamine--dolichyl-phosphate N-acetylglucosaminephosphotransferase</fullName>
        <ecNumber evidence="5">2.7.8.15</ecNumber>
    </recommendedName>
    <alternativeName>
        <fullName evidence="15">GlcNAc-1-P transferase</fullName>
    </alternativeName>
    <alternativeName>
        <fullName evidence="16">N-acetylglucosamine-1-phosphate transferase</fullName>
    </alternativeName>
</protein>
<sequence>LSSGSKMPLFHRFEFDVLGHTVSLPVPLLVNVAISCGAYYAGRSLIPKMKPMFINANLYGIDMNKTSKPKIPEAFGVVTGCIFLVSLFLFIPVPFLRNFSATIQGDFPHDKFVEFIAAMLSICCMILLGFADDVLNLRWRDKLYLPTVASLPLLMVYYTNFNSTTVILPKLVRPLLGHSLDIGALYYVFMGMLAVFCTNAINILAGINGLEVCQSLIIAGSIVLFNVLEILHGNHSEAHEFSLYIMLPYIGATLALWRYNRSMLDHKCAGKQIQHNVIKPPAVVPHVLRLVVLVRPAAQPFERPLAILQILARRNQLLHVLVVQHLRALRIGQDDGRCVHRPARCSLLRRPVLVVLHDRAGLVAAPTVPTAEVVQIADQHHRLLDRQQPIRIGPVHLAQRADLHGATPYHRTVARMLPEKAVHIVLEAKPYRLGPVVVPAEVRDRLPVQYLIRPADQHEIVRPDRTLGGVLEQLAEHVPPAARRVRHDQQSVAQRAQKVRPVDVVRDGSGIRCRPRCARAGPITQHKQGDLIGQLHQLYLQHLRADERARHDVVQIACDRPRCSRLIAGWNLRRDKRTPYHLRLATVGSVPLWVAATPPNAIISNGYYAVAVVVCRYPSQVFVGDTFNYLSGMTFAVVGILGHFSKTVLLFFIPQVLNFLYSVPQLFRFIPCPRHRMPKHDPTTDLLHISRTQFRVDELNPLGRLCYQVFRHLRLIRCELDADGKTVTCNNFTIINFCILLTGPIREDRLNRLLVVFQLLCVAFAFTIRYPLAHYFYDTN</sequence>
<keyword evidence="7" id="KW-0328">Glycosyltransferase</keyword>
<evidence type="ECO:0000256" key="12">
    <source>
        <dbReference type="ARBA" id="ARBA00022842"/>
    </source>
</evidence>
<comment type="similarity">
    <text evidence="4">Belongs to the glycosyltransferase 4 family.</text>
</comment>
<proteinExistence type="inferred from homology"/>
<feature type="transmembrane region" description="Helical" evidence="19">
    <location>
        <begin position="241"/>
        <end position="257"/>
    </location>
</feature>
<evidence type="ECO:0000256" key="16">
    <source>
        <dbReference type="ARBA" id="ARBA00033238"/>
    </source>
</evidence>
<dbReference type="PANTHER" id="PTHR10571">
    <property type="entry name" value="UDP-N-ACETYLGLUCOSAMINE--DOLICHYL-PHOSPHATE N-ACETYLGLUCOSAMINEPHOSPHOTRANSFERASE"/>
    <property type="match status" value="1"/>
</dbReference>
<dbReference type="GO" id="GO:0006488">
    <property type="term" value="P:dolichol-linked oligosaccharide biosynthetic process"/>
    <property type="evidence" value="ECO:0007669"/>
    <property type="project" value="InterPro"/>
</dbReference>
<feature type="transmembrane region" description="Helical" evidence="19">
    <location>
        <begin position="626"/>
        <end position="644"/>
    </location>
</feature>
<comment type="catalytic activity">
    <reaction evidence="18">
        <text>a di-trans,poly-cis-dolichyl phosphate + UDP-N-acetyl-alpha-D-glucosamine = an N-acetyl-alpha-D-glucosaminyl-diphospho-di-trans,poly-cis-dolichol + UMP</text>
        <dbReference type="Rhea" id="RHEA:13289"/>
        <dbReference type="Rhea" id="RHEA-COMP:19498"/>
        <dbReference type="Rhea" id="RHEA-COMP:19507"/>
        <dbReference type="ChEBI" id="CHEBI:57683"/>
        <dbReference type="ChEBI" id="CHEBI:57705"/>
        <dbReference type="ChEBI" id="CHEBI:57865"/>
        <dbReference type="ChEBI" id="CHEBI:58427"/>
        <dbReference type="EC" id="2.7.8.15"/>
    </reaction>
    <physiologicalReaction direction="left-to-right" evidence="18">
        <dbReference type="Rhea" id="RHEA:13290"/>
    </physiologicalReaction>
</comment>
<evidence type="ECO:0000256" key="13">
    <source>
        <dbReference type="ARBA" id="ARBA00022989"/>
    </source>
</evidence>
<comment type="cofactor">
    <cofactor evidence="1">
        <name>Mg(2+)</name>
        <dbReference type="ChEBI" id="CHEBI:18420"/>
    </cofactor>
</comment>
<keyword evidence="8" id="KW-0808">Transferase</keyword>
<dbReference type="GO" id="GO:0003975">
    <property type="term" value="F:UDP-N-acetylglucosamine-dolichyl-phosphate N-acetylglucosaminephosphotransferase activity"/>
    <property type="evidence" value="ECO:0007669"/>
    <property type="project" value="UniProtKB-EC"/>
</dbReference>
<feature type="transmembrane region" description="Helical" evidence="19">
    <location>
        <begin position="650"/>
        <end position="670"/>
    </location>
</feature>
<evidence type="ECO:0000256" key="3">
    <source>
        <dbReference type="ARBA" id="ARBA00004922"/>
    </source>
</evidence>
<dbReference type="CDD" id="cd06855">
    <property type="entry name" value="GT_GPT_euk"/>
    <property type="match status" value="1"/>
</dbReference>
<dbReference type="EC" id="2.7.8.15" evidence="5"/>
<feature type="transmembrane region" description="Helical" evidence="19">
    <location>
        <begin position="143"/>
        <end position="161"/>
    </location>
</feature>
<accession>A0A8W7PEC9</accession>
<evidence type="ECO:0000256" key="5">
    <source>
        <dbReference type="ARBA" id="ARBA00013225"/>
    </source>
</evidence>
<dbReference type="EnsemblMetazoa" id="ACOM030472-RA">
    <property type="protein sequence ID" value="ACOM030472-PA.1"/>
    <property type="gene ID" value="ACOM030472"/>
</dbReference>
<comment type="function">
    <text evidence="17">UDP-N-acetylglucosamine--dolichyl-phosphate N-acetylglucosaminephosphotransferase that operates in the biosynthetic pathway of dolichol-linked oligosaccharides, the glycan precursors employed in protein asparagine (N)-glycosylation. The assembly of dolichol-linked oligosaccharides begins on the cytosolic side of the endoplasmic reticulum membrane and finishes in its lumen. The sequential addition of sugars to dolichol pyrophosphate produces dolichol-linked oligosaccharides containing fourteen sugars, including two GlcNAcs, nine mannoses and three glucoses. Once assembled, the oligosaccharide is transferred from the lipid to nascent proteins by oligosaccharyltransferases. Catalyzes the initial step of dolichol-linked oligosaccharide biosynthesis, transfering GlcNAc-1-P from cytosolic UDP-GlcNAc onto the carrier lipid dolichyl phosphate (P-dolichol), yielding GlcNAc-P-P-dolichol embedded in the cytoplasmic leaflet of the endoplasmic reticulum membrane.</text>
</comment>
<evidence type="ECO:0000256" key="17">
    <source>
        <dbReference type="ARBA" id="ARBA00044717"/>
    </source>
</evidence>
<dbReference type="Proteomes" id="UP000075882">
    <property type="component" value="Unassembled WGS sequence"/>
</dbReference>
<keyword evidence="12" id="KW-0460">Magnesium</keyword>
<feature type="transmembrane region" description="Helical" evidence="19">
    <location>
        <begin position="216"/>
        <end position="235"/>
    </location>
</feature>
<evidence type="ECO:0000256" key="14">
    <source>
        <dbReference type="ARBA" id="ARBA00023136"/>
    </source>
</evidence>
<dbReference type="InterPro" id="IPR000715">
    <property type="entry name" value="Glycosyl_transferase_4"/>
</dbReference>
<dbReference type="AlphaFoldDB" id="A0A8W7PEC9"/>
<feature type="transmembrane region" description="Helical" evidence="19">
    <location>
        <begin position="184"/>
        <end position="204"/>
    </location>
</feature>
<evidence type="ECO:0000256" key="4">
    <source>
        <dbReference type="ARBA" id="ARBA00009317"/>
    </source>
</evidence>
<feature type="transmembrane region" description="Helical" evidence="19">
    <location>
        <begin position="753"/>
        <end position="772"/>
    </location>
</feature>
<keyword evidence="14 19" id="KW-0472">Membrane</keyword>
<keyword evidence="10" id="KW-0479">Metal-binding</keyword>
<keyword evidence="11" id="KW-0256">Endoplasmic reticulum</keyword>
<dbReference type="GO" id="GO:0016757">
    <property type="term" value="F:glycosyltransferase activity"/>
    <property type="evidence" value="ECO:0007669"/>
    <property type="project" value="UniProtKB-KW"/>
</dbReference>
<keyword evidence="9 19" id="KW-0812">Transmembrane</keyword>
<dbReference type="VEuPathDB" id="VectorBase:ACON2_032580"/>
<dbReference type="Pfam" id="PF00953">
    <property type="entry name" value="Glycos_transf_4"/>
    <property type="match status" value="1"/>
</dbReference>
<organism evidence="20">
    <name type="scientific">Anopheles coluzzii</name>
    <name type="common">African malaria mosquito</name>
    <dbReference type="NCBI Taxonomy" id="1518534"/>
    <lineage>
        <taxon>Eukaryota</taxon>
        <taxon>Metazoa</taxon>
        <taxon>Ecdysozoa</taxon>
        <taxon>Arthropoda</taxon>
        <taxon>Hexapoda</taxon>
        <taxon>Insecta</taxon>
        <taxon>Pterygota</taxon>
        <taxon>Neoptera</taxon>
        <taxon>Endopterygota</taxon>
        <taxon>Diptera</taxon>
        <taxon>Nematocera</taxon>
        <taxon>Culicoidea</taxon>
        <taxon>Culicidae</taxon>
        <taxon>Anophelinae</taxon>
        <taxon>Anopheles</taxon>
    </lineage>
</organism>
<evidence type="ECO:0000256" key="7">
    <source>
        <dbReference type="ARBA" id="ARBA00022676"/>
    </source>
</evidence>
<evidence type="ECO:0000256" key="15">
    <source>
        <dbReference type="ARBA" id="ARBA00029567"/>
    </source>
</evidence>
<evidence type="ECO:0000256" key="11">
    <source>
        <dbReference type="ARBA" id="ARBA00022824"/>
    </source>
</evidence>
<evidence type="ECO:0000256" key="8">
    <source>
        <dbReference type="ARBA" id="ARBA00022679"/>
    </source>
</evidence>
<dbReference type="GO" id="GO:0005789">
    <property type="term" value="C:endoplasmic reticulum membrane"/>
    <property type="evidence" value="ECO:0007669"/>
    <property type="project" value="UniProtKB-SubCell"/>
</dbReference>
<evidence type="ECO:0000256" key="2">
    <source>
        <dbReference type="ARBA" id="ARBA00004477"/>
    </source>
</evidence>
<comment type="pathway">
    <text evidence="3">Protein modification; protein glycosylation.</text>
</comment>
<comment type="subcellular location">
    <subcellularLocation>
        <location evidence="2">Endoplasmic reticulum membrane</location>
        <topology evidence="2">Multi-pass membrane protein</topology>
    </subcellularLocation>
</comment>
<evidence type="ECO:0000313" key="20">
    <source>
        <dbReference type="EnsemblMetazoa" id="ACOM030472-PA.1"/>
    </source>
</evidence>
<keyword evidence="13 19" id="KW-1133">Transmembrane helix</keyword>
<reference evidence="20" key="1">
    <citation type="submission" date="2022-08" db="UniProtKB">
        <authorList>
            <consortium name="EnsemblMetazoa"/>
        </authorList>
    </citation>
    <scope>IDENTIFICATION</scope>
</reference>
<evidence type="ECO:0000256" key="19">
    <source>
        <dbReference type="SAM" id="Phobius"/>
    </source>
</evidence>